<dbReference type="InterPro" id="IPR056842">
    <property type="entry name" value="THADA-like_TPR_C"/>
</dbReference>
<evidence type="ECO:0000256" key="3">
    <source>
        <dbReference type="ARBA" id="ARBA00035698"/>
    </source>
</evidence>
<evidence type="ECO:0000259" key="7">
    <source>
        <dbReference type="Pfam" id="PF25151"/>
    </source>
</evidence>
<dbReference type="GeneID" id="111130051"/>
<accession>A0A8B8DZI6</accession>
<sequence>MTMLQSKEHLSYHELLTDKLVKVIFKDGQEKEKRLLRKFQELFGLKDIKQQIVCLKEICKEVQECHRGVNNELERDLSLEILINIYLNCTPKNTVKRLLASNFQNFSDDLKVLVSQQMVQEVTLKVMSEVKDTETGRRTINMIYCLMENFALGEQCLTQVFFPVFQFLSRALELFMVAKRSDLSPVEDNEVMHHCLACVQALSKLLQRCGGGGIDFDPQGHIPSVSMTIINNIILILKSENFLLDCKTSGSMCLTLLLKLNLGPKATDLILEIIFSESAGKDFCSPAWIKQTSLTRDELSQLSPTSCLCLWCGILAQLDVSDLLQHSENQKSLLLDIMLDRVLAMESRGSDATGKLQMARAVLMWTTRARACLQWNCCEVRVCRELTGTGHLLQKVLKFIWTIWEDSTDVIRFTAKDIFESVIKVHKASVAVLGSGTDDRFLLDLARSLLSEVSWTSKGKYGTLRILAENMKVSSLLQFNPDLAMDILNNLKEQTVACYASDLYDKLLSQHLKELSIADNREKWQKIWVWPVLRCMMGISTQQRTYVIEYILPKLLKTGKDTLGYMISSLCDSNQSVSDEQLGALIMCLRRARVMGLLDNTVATAPDHLYGVVNTELVKQALSHTDDQARLDAFALLCENHKTSEPISQSEFRLIKYFIQWNMKNQSPSFRQHMVAHIKKLFLRFKESEGALCRKMVPKNKFPEVTTALSIYKAFGSWLFHFLLHSLYPGSAFARRTTALSILSLLVHILNPGNNRGFDLWEEWQGCHIQTLMECLTDTFEDNKIEAYIVLKHCFSQGLHLKKMINLSEVEVLDIGLALAGSNRPQDCTTGAYLLRVLLLQPNIQDYLVGAQEILTNFLTPSTIAHWEDLLNGTQSLTGALQMLPLSNHNSSGGTILLLWILLLYLKEQLQVAKTGLFIAAATKPMYPTLHCIRYILFDINLKKLPTEEMLLWQPLMEELLHCCLAISDIVSPVVQNSSPEGNVPEEAIKGVESIFTSEGKVSASEAERCVETITLMPEYLIVCCWRNVKEVSLLLGQLTFEAPITAPLTSDIGLLTVKQNEIIGEYFKKQLMESIHRGAFELACAGFVKQCEMLWRCNIKSLHKLPKLWLEQVMDDIRNDDENNKLCATRRSAGLPFFVQTLVSSEPPSTGRPCFKWTMRELLQLALKEDLVSGTPSNSKVHALNILRALYKDSRLGEVVTTFVADGLRASILGFQSPFWAVRNSSTLLLSTMITRIFGVKRSKDESTMSKKNCQTGRQFFHQYPSLYPFLLNQLELATQNISDTSQLHLHPGLYPVLMILGRLFQSPLEGADTSLNLAAFIPHIIRCSSSPVLKTRIMAAKALQPLVQKGQLNSVMAELLDIIPSIPVLAKHSHVHGVLLQVGRNVVQNNVTISKTILSMIDVMLTMAEGIHYEEPGLLTWTEKMWLVTKQNPCYLTKQAAFEVSEKMLCVLEQSWSVQKSPIIGEIKTKMEKALDEEFQSGVYNKQAWEPGFVEYLTVIAKLELQHMLHNCKTSDAFTTKFEVLLDSKLYEVRLVVLDMLMSLFTEIKKCKELPSPHMERSFTMTTMSSAAWDCVMSLLPCLLEMALYREQHFECQVKVFKVLDLHPLLEKKDWKDLCLKNSSAEILQQCLFLIQSSRREEVKAVVTKFIRWLMQDFLEHWTDECLVTVDALIAVLKDGVRTEKITDLQLSVAMVIKHNAIYLLRDSHTTLGTKRMMEFWEMLTSLQQEDDPEVREIITMTLRILGNARAVQPSLTLDSLVRTFVELHSRTKGANCLLTLISWIVDNESSNEGSERLFDKSEMNVFREDVLFYQILVKYCLVVIQSASIKQGNLAVSPDNTGKSIVASSDHSMKNSQKSEAVSSGQNTNYNIEGILTRLQLVADREEKDFVNYDKMVPQEKVDFAMVLELIRAFLLKESPCSVVYEKGTPFLKTSVFQEGLLNQYKIGMLRSIYNLLGDLTGLPTSKEKPQSGTEKNTYPNCFVLC</sequence>
<dbReference type="InterPro" id="IPR056843">
    <property type="entry name" value="THADA-like_TPR"/>
</dbReference>
<dbReference type="InterPro" id="IPR051954">
    <property type="entry name" value="tRNA_methyltransferase_THADA"/>
</dbReference>
<dbReference type="Pfam" id="PF25151">
    <property type="entry name" value="TPR_Trm732_C"/>
    <property type="match status" value="1"/>
</dbReference>
<proteinExistence type="inferred from homology"/>
<keyword evidence="2" id="KW-0819">tRNA processing</keyword>
<evidence type="ECO:0000256" key="2">
    <source>
        <dbReference type="ARBA" id="ARBA00022694"/>
    </source>
</evidence>
<dbReference type="Pfam" id="PF10350">
    <property type="entry name" value="DUF2428"/>
    <property type="match status" value="1"/>
</dbReference>
<gene>
    <name evidence="9" type="primary">LOC111130051</name>
</gene>
<dbReference type="GO" id="GO:0005829">
    <property type="term" value="C:cytosol"/>
    <property type="evidence" value="ECO:0007669"/>
    <property type="project" value="TreeGrafter"/>
</dbReference>
<evidence type="ECO:0000259" key="5">
    <source>
        <dbReference type="Pfam" id="PF10350"/>
    </source>
</evidence>
<evidence type="ECO:0000259" key="6">
    <source>
        <dbReference type="Pfam" id="PF25150"/>
    </source>
</evidence>
<reference evidence="9" key="1">
    <citation type="submission" date="2025-08" db="UniProtKB">
        <authorList>
            <consortium name="RefSeq"/>
        </authorList>
    </citation>
    <scope>IDENTIFICATION</scope>
    <source>
        <tissue evidence="9">Whole sample</tissue>
    </source>
</reference>
<evidence type="ECO:0000256" key="1">
    <source>
        <dbReference type="ARBA" id="ARBA00010409"/>
    </source>
</evidence>
<dbReference type="SUPFAM" id="SSF48371">
    <property type="entry name" value="ARM repeat"/>
    <property type="match status" value="3"/>
</dbReference>
<protein>
    <recommendedName>
        <fullName evidence="3">tRNA (32-2'-O)-methyltransferase regulator THADA</fullName>
    </recommendedName>
</protein>
<dbReference type="KEGG" id="cvn:111130051"/>
<feature type="domain" description="tRNA (32-2'-O)-methyltransferase regulator THADA-like TPR repeats region" evidence="6">
    <location>
        <begin position="524"/>
        <end position="749"/>
    </location>
</feature>
<dbReference type="InterPro" id="IPR016024">
    <property type="entry name" value="ARM-type_fold"/>
</dbReference>
<feature type="region of interest" description="Disordered" evidence="4">
    <location>
        <begin position="1849"/>
        <end position="1868"/>
    </location>
</feature>
<dbReference type="RefSeq" id="XP_022332411.1">
    <property type="nucleotide sequence ID" value="XM_022476703.1"/>
</dbReference>
<dbReference type="Proteomes" id="UP000694844">
    <property type="component" value="Chromosome 4"/>
</dbReference>
<dbReference type="PANTHER" id="PTHR14387:SF7">
    <property type="entry name" value="THYROID ADENOMA-ASSOCIATED PROTEIN"/>
    <property type="match status" value="1"/>
</dbReference>
<feature type="domain" description="tRNA (32-2'-O)-methyltransferase regulator THADA-like C-terminal TPR repeats region" evidence="7">
    <location>
        <begin position="1224"/>
        <end position="1384"/>
    </location>
</feature>
<evidence type="ECO:0000313" key="8">
    <source>
        <dbReference type="Proteomes" id="UP000694844"/>
    </source>
</evidence>
<dbReference type="InterPro" id="IPR019442">
    <property type="entry name" value="THADA/TRM732_DUF2428"/>
</dbReference>
<feature type="domain" description="DUF2428" evidence="5">
    <location>
        <begin position="956"/>
        <end position="1222"/>
    </location>
</feature>
<name>A0A8B8DZI6_CRAVI</name>
<comment type="similarity">
    <text evidence="1">Belongs to the THADA family.</text>
</comment>
<dbReference type="OrthoDB" id="73997at2759"/>
<dbReference type="PANTHER" id="PTHR14387">
    <property type="entry name" value="THADA/DEATH RECEPTOR INTERACTING PROTEIN"/>
    <property type="match status" value="1"/>
</dbReference>
<organism evidence="8 9">
    <name type="scientific">Crassostrea virginica</name>
    <name type="common">Eastern oyster</name>
    <dbReference type="NCBI Taxonomy" id="6565"/>
    <lineage>
        <taxon>Eukaryota</taxon>
        <taxon>Metazoa</taxon>
        <taxon>Spiralia</taxon>
        <taxon>Lophotrochozoa</taxon>
        <taxon>Mollusca</taxon>
        <taxon>Bivalvia</taxon>
        <taxon>Autobranchia</taxon>
        <taxon>Pteriomorphia</taxon>
        <taxon>Ostreida</taxon>
        <taxon>Ostreoidea</taxon>
        <taxon>Ostreidae</taxon>
        <taxon>Crassostrea</taxon>
    </lineage>
</organism>
<dbReference type="Pfam" id="PF25150">
    <property type="entry name" value="TPR_Trm732"/>
    <property type="match status" value="1"/>
</dbReference>
<evidence type="ECO:0000256" key="4">
    <source>
        <dbReference type="SAM" id="MobiDB-lite"/>
    </source>
</evidence>
<evidence type="ECO:0000313" key="9">
    <source>
        <dbReference type="RefSeq" id="XP_022332411.1"/>
    </source>
</evidence>
<keyword evidence="8" id="KW-1185">Reference proteome</keyword>
<dbReference type="GO" id="GO:0030488">
    <property type="term" value="P:tRNA methylation"/>
    <property type="evidence" value="ECO:0007669"/>
    <property type="project" value="TreeGrafter"/>
</dbReference>